<dbReference type="InterPro" id="IPR005152">
    <property type="entry name" value="Lipase_secreted"/>
</dbReference>
<keyword evidence="3" id="KW-1185">Reference proteome</keyword>
<reference evidence="2" key="1">
    <citation type="submission" date="2020-11" db="EMBL/GenBank/DDBJ databases">
        <title>Isolation and identification of active actinomycetes.</title>
        <authorList>
            <person name="Yu B."/>
        </authorList>
    </citation>
    <scope>NUCLEOTIDE SEQUENCE</scope>
    <source>
        <strain evidence="2">NEAU-YB345</strain>
    </source>
</reference>
<dbReference type="SUPFAM" id="SSF53474">
    <property type="entry name" value="alpha/beta-Hydrolases"/>
    <property type="match status" value="1"/>
</dbReference>
<dbReference type="PANTHER" id="PTHR34853">
    <property type="match status" value="1"/>
</dbReference>
<sequence>MSRHAARLLATAVAAVMTAAVAPAATAEAAAAPTASTASTPSVGAAVAAHAVRTAAADDSFYSYDGSTPLGSFAPGTVLKERTLQYHLLGIPTPLQVIQLLYRTVDAQGRPTANVTSVVRSLTGDRTRAVSYQSFYDSLDPADSPSRAIAGDVTLGGVIPNAEAVLLVPLLLQGYNLVIPDTEGQTADFAAGPEYGATTLDSIRAATRAEGTGLDADTRFGLMGYSGGAIATDWAAAMAPTYAPEVNRKLVGFAEGGLLVDPAHNLKYVDGSLVWSGVIPMALIGVARSYGLDLEQYMSPYGQKVYNDLQNASIVDALGHYPGLTWKQMAKPQYADPDSVPAFVGAVNRINLGSAGTPTVPGFIGQGDGGVFEGTFSNVAGIGTGDGVMVAGDVRALARQYCATGDPAIKFQQYDLLSHVGTAVAWAPTAIGWLADRFAGRTAPSDCGSIPAGNSLAPEVPTS</sequence>
<dbReference type="Gene3D" id="1.10.260.130">
    <property type="match status" value="1"/>
</dbReference>
<dbReference type="GO" id="GO:0016042">
    <property type="term" value="P:lipid catabolic process"/>
    <property type="evidence" value="ECO:0007669"/>
    <property type="project" value="InterPro"/>
</dbReference>
<proteinExistence type="predicted"/>
<organism evidence="2 3">
    <name type="scientific">Streptacidiphilus fuscans</name>
    <dbReference type="NCBI Taxonomy" id="2789292"/>
    <lineage>
        <taxon>Bacteria</taxon>
        <taxon>Bacillati</taxon>
        <taxon>Actinomycetota</taxon>
        <taxon>Actinomycetes</taxon>
        <taxon>Kitasatosporales</taxon>
        <taxon>Streptomycetaceae</taxon>
        <taxon>Streptacidiphilus</taxon>
    </lineage>
</organism>
<protein>
    <submittedName>
        <fullName evidence="2">Triacylglycerol lipase</fullName>
    </submittedName>
</protein>
<dbReference type="PANTHER" id="PTHR34853:SF1">
    <property type="entry name" value="LIPASE 5"/>
    <property type="match status" value="1"/>
</dbReference>
<dbReference type="AlphaFoldDB" id="A0A931FCT2"/>
<dbReference type="PIRSF" id="PIRSF029171">
    <property type="entry name" value="Esterase_LipA"/>
    <property type="match status" value="1"/>
</dbReference>
<comment type="caution">
    <text evidence="2">The sequence shown here is derived from an EMBL/GenBank/DDBJ whole genome shotgun (WGS) entry which is preliminary data.</text>
</comment>
<dbReference type="GO" id="GO:0004806">
    <property type="term" value="F:triacylglycerol lipase activity"/>
    <property type="evidence" value="ECO:0007669"/>
    <property type="project" value="InterPro"/>
</dbReference>
<dbReference type="Gene3D" id="3.40.50.1820">
    <property type="entry name" value="alpha/beta hydrolase"/>
    <property type="match status" value="1"/>
</dbReference>
<dbReference type="EMBL" id="JADPRT010000001">
    <property type="protein sequence ID" value="MBF9066816.1"/>
    <property type="molecule type" value="Genomic_DNA"/>
</dbReference>
<evidence type="ECO:0000313" key="2">
    <source>
        <dbReference type="EMBL" id="MBF9066816.1"/>
    </source>
</evidence>
<dbReference type="InterPro" id="IPR029058">
    <property type="entry name" value="AB_hydrolase_fold"/>
</dbReference>
<dbReference type="Proteomes" id="UP000657385">
    <property type="component" value="Unassembled WGS sequence"/>
</dbReference>
<dbReference type="RefSeq" id="WP_196191993.1">
    <property type="nucleotide sequence ID" value="NZ_JADPRT010000001.1"/>
</dbReference>
<feature type="signal peptide" evidence="1">
    <location>
        <begin position="1"/>
        <end position="24"/>
    </location>
</feature>
<feature type="chain" id="PRO_5039285705" evidence="1">
    <location>
        <begin position="25"/>
        <end position="463"/>
    </location>
</feature>
<accession>A0A931FCT2</accession>
<evidence type="ECO:0000313" key="3">
    <source>
        <dbReference type="Proteomes" id="UP000657385"/>
    </source>
</evidence>
<name>A0A931FCT2_9ACTN</name>
<evidence type="ECO:0000256" key="1">
    <source>
        <dbReference type="SAM" id="SignalP"/>
    </source>
</evidence>
<gene>
    <name evidence="2" type="ORF">I2501_02030</name>
</gene>
<keyword evidence="1" id="KW-0732">Signal</keyword>
<dbReference type="Pfam" id="PF03583">
    <property type="entry name" value="LIP"/>
    <property type="match status" value="1"/>
</dbReference>